<dbReference type="CDD" id="cd01650">
    <property type="entry name" value="RT_nLTR_like"/>
    <property type="match status" value="1"/>
</dbReference>
<feature type="domain" description="Reverse transcriptase" evidence="2">
    <location>
        <begin position="70"/>
        <end position="337"/>
    </location>
</feature>
<dbReference type="SUPFAM" id="SSF56672">
    <property type="entry name" value="DNA/RNA polymerases"/>
    <property type="match status" value="1"/>
</dbReference>
<reference evidence="3" key="3">
    <citation type="submission" date="2025-09" db="UniProtKB">
        <authorList>
            <consortium name="Ensembl"/>
        </authorList>
    </citation>
    <scope>IDENTIFICATION</scope>
    <source>
        <strain evidence="3">Thorbecke</strain>
    </source>
</reference>
<keyword evidence="4" id="KW-1185">Reference proteome</keyword>
<accession>A0A5F9CKT6</accession>
<reference evidence="3" key="2">
    <citation type="submission" date="2025-08" db="UniProtKB">
        <authorList>
            <consortium name="Ensembl"/>
        </authorList>
    </citation>
    <scope>IDENTIFICATION</scope>
    <source>
        <strain evidence="3">Thorbecke</strain>
    </source>
</reference>
<dbReference type="PANTHER" id="PTHR19446">
    <property type="entry name" value="REVERSE TRANSCRIPTASES"/>
    <property type="match status" value="1"/>
</dbReference>
<dbReference type="GeneTree" id="ENSGT00940000153064"/>
<dbReference type="EC" id="2.7.7.49" evidence="1"/>
<protein>
    <recommendedName>
        <fullName evidence="1">RNA-directed DNA polymerase</fullName>
        <ecNumber evidence="1">2.7.7.49</ecNumber>
    </recommendedName>
</protein>
<dbReference type="Ensembl" id="ENSOCUT00000045431.1">
    <property type="protein sequence ID" value="ENSOCUP00000034109.1"/>
    <property type="gene ID" value="ENSOCUG00000032957.1"/>
</dbReference>
<dbReference type="InParanoid" id="A0A5F9CKT6"/>
<name>A0A5F9CKT6_RABIT</name>
<dbReference type="PROSITE" id="PS50878">
    <property type="entry name" value="RT_POL"/>
    <property type="match status" value="1"/>
</dbReference>
<dbReference type="Proteomes" id="UP000001811">
    <property type="component" value="Unplaced"/>
</dbReference>
<dbReference type="GO" id="GO:0003964">
    <property type="term" value="F:RNA-directed DNA polymerase activity"/>
    <property type="evidence" value="ECO:0007669"/>
    <property type="project" value="UniProtKB-EC"/>
</dbReference>
<dbReference type="AlphaFoldDB" id="A0A5F9CKT6"/>
<dbReference type="InterPro" id="IPR000477">
    <property type="entry name" value="RT_dom"/>
</dbReference>
<organism evidence="3 4">
    <name type="scientific">Oryctolagus cuniculus</name>
    <name type="common">Rabbit</name>
    <dbReference type="NCBI Taxonomy" id="9986"/>
    <lineage>
        <taxon>Eukaryota</taxon>
        <taxon>Metazoa</taxon>
        <taxon>Chordata</taxon>
        <taxon>Craniata</taxon>
        <taxon>Vertebrata</taxon>
        <taxon>Euteleostomi</taxon>
        <taxon>Mammalia</taxon>
        <taxon>Eutheria</taxon>
        <taxon>Euarchontoglires</taxon>
        <taxon>Glires</taxon>
        <taxon>Lagomorpha</taxon>
        <taxon>Leporidae</taxon>
        <taxon>Oryctolagus</taxon>
    </lineage>
</organism>
<dbReference type="SMR" id="A0A5F9CKT6"/>
<evidence type="ECO:0000256" key="1">
    <source>
        <dbReference type="ARBA" id="ARBA00012493"/>
    </source>
</evidence>
<proteinExistence type="predicted"/>
<evidence type="ECO:0000259" key="2">
    <source>
        <dbReference type="PROSITE" id="PS50878"/>
    </source>
</evidence>
<reference evidence="3 4" key="1">
    <citation type="journal article" date="2011" name="Nature">
        <title>A high-resolution map of human evolutionary constraint using 29 mammals.</title>
        <authorList>
            <person name="Lindblad-Toh K."/>
            <person name="Garber M."/>
            <person name="Zuk O."/>
            <person name="Lin M.F."/>
            <person name="Parker B.J."/>
            <person name="Washietl S."/>
            <person name="Kheradpour P."/>
            <person name="Ernst J."/>
            <person name="Jordan G."/>
            <person name="Mauceli E."/>
            <person name="Ward L.D."/>
            <person name="Lowe C.B."/>
            <person name="Holloway A.K."/>
            <person name="Clamp M."/>
            <person name="Gnerre S."/>
            <person name="Alfoldi J."/>
            <person name="Beal K."/>
            <person name="Chang J."/>
            <person name="Clawson H."/>
            <person name="Cuff J."/>
            <person name="Di Palma F."/>
            <person name="Fitzgerald S."/>
            <person name="Flicek P."/>
            <person name="Guttman M."/>
            <person name="Hubisz M.J."/>
            <person name="Jaffe D.B."/>
            <person name="Jungreis I."/>
            <person name="Kent W.J."/>
            <person name="Kostka D."/>
            <person name="Lara M."/>
            <person name="Martins A.L."/>
            <person name="Massingham T."/>
            <person name="Moltke I."/>
            <person name="Raney B.J."/>
            <person name="Rasmussen M.D."/>
            <person name="Robinson J."/>
            <person name="Stark A."/>
            <person name="Vilella A.J."/>
            <person name="Wen J."/>
            <person name="Xie X."/>
            <person name="Zody M.C."/>
            <person name="Baldwin J."/>
            <person name="Bloom T."/>
            <person name="Chin C.W."/>
            <person name="Heiman D."/>
            <person name="Nicol R."/>
            <person name="Nusbaum C."/>
            <person name="Young S."/>
            <person name="Wilkinson J."/>
            <person name="Worley K.C."/>
            <person name="Kovar C.L."/>
            <person name="Muzny D.M."/>
            <person name="Gibbs R.A."/>
            <person name="Cree A."/>
            <person name="Dihn H.H."/>
            <person name="Fowler G."/>
            <person name="Jhangiani S."/>
            <person name="Joshi V."/>
            <person name="Lee S."/>
            <person name="Lewis L.R."/>
            <person name="Nazareth L.V."/>
            <person name="Okwuonu G."/>
            <person name="Santibanez J."/>
            <person name="Warren W.C."/>
            <person name="Mardis E.R."/>
            <person name="Weinstock G.M."/>
            <person name="Wilson R.K."/>
            <person name="Delehaunty K."/>
            <person name="Dooling D."/>
            <person name="Fronik C."/>
            <person name="Fulton L."/>
            <person name="Fulton B."/>
            <person name="Graves T."/>
            <person name="Minx P."/>
            <person name="Sodergren E."/>
            <person name="Birney E."/>
            <person name="Margulies E.H."/>
            <person name="Herrero J."/>
            <person name="Green E.D."/>
            <person name="Haussler D."/>
            <person name="Siepel A."/>
            <person name="Goldman N."/>
            <person name="Pollard K.S."/>
            <person name="Pedersen J.S."/>
            <person name="Lander E.S."/>
            <person name="Kellis M."/>
        </authorList>
    </citation>
    <scope>NUCLEOTIDE SEQUENCE [LARGE SCALE GENOMIC DNA]</scope>
    <source>
        <strain evidence="4">Thorbecke</strain>
    </source>
</reference>
<dbReference type="InterPro" id="IPR043502">
    <property type="entry name" value="DNA/RNA_pol_sf"/>
</dbReference>
<dbReference type="Pfam" id="PF00078">
    <property type="entry name" value="RVT_1"/>
    <property type="match status" value="1"/>
</dbReference>
<evidence type="ECO:0000313" key="3">
    <source>
        <dbReference type="Ensembl" id="ENSOCUP00000034109.1"/>
    </source>
</evidence>
<sequence>MDRFLDSCNLPKLNQEDIENLNRPITETEIETVIKALPTKKSPGPDGFPAEFYQTFKEELTPILLKLFRTIEKERILSNSFYEASITLIPKPKKDAALKDNYRPISLMNIDAKILKKILAKRMQQHIRKIIQPDQVGFIPGMQGWFNVHINRLQKKNHMIISIDAEKAFDKIQHPFMMKTLSKLGMEGTFLNTIKAIYEKPTANILLNGEKLEAFPLKSGTRHGCPLSLLLFNIVLEVLARAIRQEKEIKGTQIGKEELKLSLFADDMILYLGDPKNSTKRLLELREEFGKVAGYKINAQKSTAFVYKDNAMAEKEQQRSIPFTIATKTIKYLGINLTRMLKISMMKIIKP</sequence>
<evidence type="ECO:0000313" key="4">
    <source>
        <dbReference type="Proteomes" id="UP000001811"/>
    </source>
</evidence>